<dbReference type="CDD" id="cd07244">
    <property type="entry name" value="FosA"/>
    <property type="match status" value="1"/>
</dbReference>
<proteinExistence type="predicted"/>
<reference evidence="3" key="1">
    <citation type="journal article" date="2014" name="Int. J. Syst. Evol. Microbiol.">
        <title>Complete genome sequence of Corynebacterium casei LMG S-19264T (=DSM 44701T), isolated from a smear-ripened cheese.</title>
        <authorList>
            <consortium name="US DOE Joint Genome Institute (JGI-PGF)"/>
            <person name="Walter F."/>
            <person name="Albersmeier A."/>
            <person name="Kalinowski J."/>
            <person name="Ruckert C."/>
        </authorList>
    </citation>
    <scope>NUCLEOTIDE SEQUENCE</scope>
    <source>
        <strain evidence="3">CGMCC 1.7086</strain>
    </source>
</reference>
<dbReference type="InterPro" id="IPR051332">
    <property type="entry name" value="Fosfomycin_Res_Enzymes"/>
</dbReference>
<evidence type="ECO:0000256" key="1">
    <source>
        <dbReference type="ARBA" id="ARBA00022723"/>
    </source>
</evidence>
<dbReference type="PANTHER" id="PTHR36113:SF6">
    <property type="entry name" value="FOSFOMYCIN RESISTANCE PROTEIN FOSX"/>
    <property type="match status" value="1"/>
</dbReference>
<protein>
    <submittedName>
        <fullName evidence="3">Glutathione transferase FosA</fullName>
    </submittedName>
</protein>
<reference evidence="3" key="2">
    <citation type="submission" date="2020-09" db="EMBL/GenBank/DDBJ databases">
        <authorList>
            <person name="Sun Q."/>
            <person name="Zhou Y."/>
        </authorList>
    </citation>
    <scope>NUCLEOTIDE SEQUENCE</scope>
    <source>
        <strain evidence="3">CGMCC 1.7086</strain>
    </source>
</reference>
<dbReference type="RefSeq" id="WP_188690943.1">
    <property type="nucleotide sequence ID" value="NZ_BMLS01000001.1"/>
</dbReference>
<dbReference type="InterPro" id="IPR004360">
    <property type="entry name" value="Glyas_Fos-R_dOase_dom"/>
</dbReference>
<accession>A0A917YU54</accession>
<dbReference type="PROSITE" id="PS00934">
    <property type="entry name" value="GLYOXALASE_I_1"/>
    <property type="match status" value="1"/>
</dbReference>
<dbReference type="Proteomes" id="UP000606935">
    <property type="component" value="Unassembled WGS sequence"/>
</dbReference>
<feature type="domain" description="VOC" evidence="2">
    <location>
        <begin position="4"/>
        <end position="112"/>
    </location>
</feature>
<organism evidence="3 4">
    <name type="scientific">Bowmanella pacifica</name>
    <dbReference type="NCBI Taxonomy" id="502051"/>
    <lineage>
        <taxon>Bacteria</taxon>
        <taxon>Pseudomonadati</taxon>
        <taxon>Pseudomonadota</taxon>
        <taxon>Gammaproteobacteria</taxon>
        <taxon>Alteromonadales</taxon>
        <taxon>Alteromonadaceae</taxon>
        <taxon>Bowmanella</taxon>
    </lineage>
</organism>
<keyword evidence="1" id="KW-0479">Metal-binding</keyword>
<comment type="caution">
    <text evidence="3">The sequence shown here is derived from an EMBL/GenBank/DDBJ whole genome shotgun (WGS) entry which is preliminary data.</text>
</comment>
<dbReference type="InterPro" id="IPR037523">
    <property type="entry name" value="VOC_core"/>
</dbReference>
<dbReference type="GO" id="GO:0046872">
    <property type="term" value="F:metal ion binding"/>
    <property type="evidence" value="ECO:0007669"/>
    <property type="project" value="UniProtKB-KW"/>
</dbReference>
<evidence type="ECO:0000313" key="4">
    <source>
        <dbReference type="Proteomes" id="UP000606935"/>
    </source>
</evidence>
<dbReference type="Gene3D" id="3.10.180.10">
    <property type="entry name" value="2,3-Dihydroxybiphenyl 1,2-Dioxygenase, domain 1"/>
    <property type="match status" value="1"/>
</dbReference>
<dbReference type="InterPro" id="IPR018146">
    <property type="entry name" value="Glyoxalase_1_CS"/>
</dbReference>
<dbReference type="AlphaFoldDB" id="A0A917YU54"/>
<dbReference type="NCBIfam" id="NF000496">
    <property type="entry name" value="Fos_GSH"/>
    <property type="match status" value="1"/>
</dbReference>
<dbReference type="GO" id="GO:0016740">
    <property type="term" value="F:transferase activity"/>
    <property type="evidence" value="ECO:0007669"/>
    <property type="project" value="UniProtKB-KW"/>
</dbReference>
<dbReference type="PROSITE" id="PS51819">
    <property type="entry name" value="VOC"/>
    <property type="match status" value="1"/>
</dbReference>
<evidence type="ECO:0000313" key="3">
    <source>
        <dbReference type="EMBL" id="GGO66029.1"/>
    </source>
</evidence>
<dbReference type="SUPFAM" id="SSF54593">
    <property type="entry name" value="Glyoxalase/Bleomycin resistance protein/Dihydroxybiphenyl dioxygenase"/>
    <property type="match status" value="1"/>
</dbReference>
<evidence type="ECO:0000259" key="2">
    <source>
        <dbReference type="PROSITE" id="PS51819"/>
    </source>
</evidence>
<keyword evidence="4" id="KW-1185">Reference proteome</keyword>
<sequence>MLKGLNHITLAVADVQRSVDFYIGLLGFTGHVTWQRGAYLSLGELWLCLSLDTPVPAADYTHLAFSLEKSDFADFFRRMMEAGVVQWKENRSEGDSLYFLDPDGHKLEAHVGDLASRLQSLRQHPYDALRWL</sequence>
<dbReference type="Pfam" id="PF00903">
    <property type="entry name" value="Glyoxalase"/>
    <property type="match status" value="1"/>
</dbReference>
<dbReference type="EMBL" id="BMLS01000001">
    <property type="protein sequence ID" value="GGO66029.1"/>
    <property type="molecule type" value="Genomic_DNA"/>
</dbReference>
<keyword evidence="3" id="KW-0808">Transferase</keyword>
<name>A0A917YU54_9ALTE</name>
<dbReference type="GO" id="GO:0004462">
    <property type="term" value="F:lactoylglutathione lyase activity"/>
    <property type="evidence" value="ECO:0007669"/>
    <property type="project" value="InterPro"/>
</dbReference>
<gene>
    <name evidence="3" type="primary">fosA</name>
    <name evidence="3" type="ORF">GCM10010982_09270</name>
</gene>
<dbReference type="InterPro" id="IPR029068">
    <property type="entry name" value="Glyas_Bleomycin-R_OHBP_Dase"/>
</dbReference>
<dbReference type="PANTHER" id="PTHR36113">
    <property type="entry name" value="LYASE, PUTATIVE-RELATED-RELATED"/>
    <property type="match status" value="1"/>
</dbReference>